<reference evidence="1" key="1">
    <citation type="submission" date="2021-08" db="EMBL/GenBank/DDBJ databases">
        <authorList>
            <person name="Misof B."/>
            <person name="Oliver O."/>
            <person name="Podsiadlowski L."/>
            <person name="Donath A."/>
            <person name="Peters R."/>
            <person name="Mayer C."/>
            <person name="Rust J."/>
            <person name="Gunkel S."/>
            <person name="Lesny P."/>
            <person name="Martin S."/>
            <person name="Oeyen J.P."/>
            <person name="Petersen M."/>
            <person name="Panagiotis P."/>
            <person name="Wilbrandt J."/>
            <person name="Tanja T."/>
        </authorList>
    </citation>
    <scope>NUCLEOTIDE SEQUENCE</scope>
    <source>
        <strain evidence="1">GBR_01_08_01A</strain>
        <tissue evidence="1">Thorax + abdomen</tissue>
    </source>
</reference>
<dbReference type="AlphaFoldDB" id="A0AAD9VKW9"/>
<protein>
    <submittedName>
        <fullName evidence="1">Uncharacterized protein</fullName>
    </submittedName>
</protein>
<evidence type="ECO:0000313" key="2">
    <source>
        <dbReference type="Proteomes" id="UP001258017"/>
    </source>
</evidence>
<reference evidence="1" key="2">
    <citation type="journal article" date="2023" name="Commun. Biol.">
        <title>Intrasexual cuticular hydrocarbon dimorphism in a wasp sheds light on hydrocarbon biosynthesis genes in Hymenoptera.</title>
        <authorList>
            <person name="Moris V.C."/>
            <person name="Podsiadlowski L."/>
            <person name="Martin S."/>
            <person name="Oeyen J.P."/>
            <person name="Donath A."/>
            <person name="Petersen M."/>
            <person name="Wilbrandt J."/>
            <person name="Misof B."/>
            <person name="Liedtke D."/>
            <person name="Thamm M."/>
            <person name="Scheiner R."/>
            <person name="Schmitt T."/>
            <person name="Niehuis O."/>
        </authorList>
    </citation>
    <scope>NUCLEOTIDE SEQUENCE</scope>
    <source>
        <strain evidence="1">GBR_01_08_01A</strain>
    </source>
</reference>
<comment type="caution">
    <text evidence="1">The sequence shown here is derived from an EMBL/GenBank/DDBJ whole genome shotgun (WGS) entry which is preliminary data.</text>
</comment>
<keyword evidence="2" id="KW-1185">Reference proteome</keyword>
<dbReference type="PANTHER" id="PTHR33327">
    <property type="entry name" value="ENDONUCLEASE"/>
    <property type="match status" value="1"/>
</dbReference>
<dbReference type="EMBL" id="JAIFRP010000244">
    <property type="protein sequence ID" value="KAK2578536.1"/>
    <property type="molecule type" value="Genomic_DNA"/>
</dbReference>
<dbReference type="Proteomes" id="UP001258017">
    <property type="component" value="Unassembled WGS sequence"/>
</dbReference>
<organism evidence="1 2">
    <name type="scientific">Odynerus spinipes</name>
    <dbReference type="NCBI Taxonomy" id="1348599"/>
    <lineage>
        <taxon>Eukaryota</taxon>
        <taxon>Metazoa</taxon>
        <taxon>Ecdysozoa</taxon>
        <taxon>Arthropoda</taxon>
        <taxon>Hexapoda</taxon>
        <taxon>Insecta</taxon>
        <taxon>Pterygota</taxon>
        <taxon>Neoptera</taxon>
        <taxon>Endopterygota</taxon>
        <taxon>Hymenoptera</taxon>
        <taxon>Apocrita</taxon>
        <taxon>Aculeata</taxon>
        <taxon>Vespoidea</taxon>
        <taxon>Vespidae</taxon>
        <taxon>Eumeninae</taxon>
        <taxon>Odynerus</taxon>
    </lineage>
</organism>
<dbReference type="PANTHER" id="PTHR33327:SF3">
    <property type="entry name" value="RNA-DIRECTED DNA POLYMERASE"/>
    <property type="match status" value="1"/>
</dbReference>
<name>A0AAD9VKW9_9HYME</name>
<evidence type="ECO:0000313" key="1">
    <source>
        <dbReference type="EMBL" id="KAK2578536.1"/>
    </source>
</evidence>
<sequence>MMNPPEDNRYDCIKDHLFKRFTDSAERQLHKLLSEIALEDRKNRKPAQLLRAMKDLTNNKASDELLRTKWLGLLPTNVH</sequence>
<gene>
    <name evidence="1" type="ORF">KPH14_012025</name>
</gene>
<proteinExistence type="predicted"/>
<accession>A0AAD9VKW9</accession>